<protein>
    <submittedName>
        <fullName evidence="1">Uncharacterized protein</fullName>
    </submittedName>
</protein>
<evidence type="ECO:0000313" key="2">
    <source>
        <dbReference type="Proteomes" id="UP000222849"/>
    </source>
</evidence>
<organism evidence="1 2">
    <name type="scientific">Pseudomonas phage vB_PaeM_G1</name>
    <dbReference type="NCBI Taxonomy" id="1983539"/>
    <lineage>
        <taxon>Viruses</taxon>
        <taxon>Duplodnaviria</taxon>
        <taxon>Heunggongvirae</taxon>
        <taxon>Uroviricota</taxon>
        <taxon>Caudoviricetes</taxon>
        <taxon>Vandenendeviridae</taxon>
        <taxon>Nankokuvirus</taxon>
        <taxon>Nankokuvirus G1</taxon>
    </lineage>
</organism>
<evidence type="ECO:0000313" key="1">
    <source>
        <dbReference type="EMBL" id="ARW57421.1"/>
    </source>
</evidence>
<proteinExistence type="predicted"/>
<dbReference type="EMBL" id="KY994101">
    <property type="protein sequence ID" value="ARW57421.1"/>
    <property type="molecule type" value="Genomic_DNA"/>
</dbReference>
<accession>A0A218L457</accession>
<keyword evidence="2" id="KW-1185">Reference proteome</keyword>
<gene>
    <name evidence="1" type="ORF">vBPaeMG1_154</name>
</gene>
<reference evidence="1 2" key="1">
    <citation type="submission" date="2017-04" db="EMBL/GenBank/DDBJ databases">
        <title>Isolation, Characterization of a novel bacteriophage and potential to disrupt Pseudomonas aeruginosa biofilms in vitro.</title>
        <authorList>
            <person name="Qu K."/>
            <person name="Xu Y."/>
            <person name="Wang L."/>
            <person name="Li X."/>
        </authorList>
    </citation>
    <scope>NUCLEOTIDE SEQUENCE [LARGE SCALE GENOMIC DNA]</scope>
</reference>
<name>A0A218L457_9CAUD</name>
<sequence>MNATLARLQNERCATLRLMLLPEHRGYKFTGHPWAERIRNLHDEARCIRSHHN</sequence>
<dbReference type="Proteomes" id="UP000222849">
    <property type="component" value="Segment"/>
</dbReference>